<dbReference type="PANTHER" id="PTHR40132">
    <property type="entry name" value="PRE-MRNA-SPLICING FACTOR 38B"/>
    <property type="match status" value="1"/>
</dbReference>
<evidence type="ECO:0000256" key="1">
    <source>
        <dbReference type="SAM" id="MobiDB-lite"/>
    </source>
</evidence>
<dbReference type="OrthoDB" id="2431475at2759"/>
<proteinExistence type="predicted"/>
<organism evidence="2 3">
    <name type="scientific">Microdochium bolleyi</name>
    <dbReference type="NCBI Taxonomy" id="196109"/>
    <lineage>
        <taxon>Eukaryota</taxon>
        <taxon>Fungi</taxon>
        <taxon>Dikarya</taxon>
        <taxon>Ascomycota</taxon>
        <taxon>Pezizomycotina</taxon>
        <taxon>Sordariomycetes</taxon>
        <taxon>Xylariomycetidae</taxon>
        <taxon>Xylariales</taxon>
        <taxon>Microdochiaceae</taxon>
        <taxon>Microdochium</taxon>
    </lineage>
</organism>
<protein>
    <recommendedName>
        <fullName evidence="4">Pre-mRNA-splicing factor 38B</fullName>
    </recommendedName>
</protein>
<gene>
    <name evidence="2" type="ORF">Micbo1qcDRAFT_165627</name>
</gene>
<name>A0A136IX90_9PEZI</name>
<feature type="compositionally biased region" description="Basic and acidic residues" evidence="1">
    <location>
        <begin position="264"/>
        <end position="273"/>
    </location>
</feature>
<feature type="compositionally biased region" description="Basic and acidic residues" evidence="1">
    <location>
        <begin position="72"/>
        <end position="98"/>
    </location>
</feature>
<dbReference type="AlphaFoldDB" id="A0A136IX90"/>
<dbReference type="InParanoid" id="A0A136IX90"/>
<feature type="compositionally biased region" description="Basic and acidic residues" evidence="1">
    <location>
        <begin position="164"/>
        <end position="183"/>
    </location>
</feature>
<evidence type="ECO:0008006" key="4">
    <source>
        <dbReference type="Google" id="ProtNLM"/>
    </source>
</evidence>
<feature type="compositionally biased region" description="Basic and acidic residues" evidence="1">
    <location>
        <begin position="195"/>
        <end position="224"/>
    </location>
</feature>
<dbReference type="STRING" id="196109.A0A136IX90"/>
<dbReference type="PANTHER" id="PTHR40132:SF1">
    <property type="entry name" value="PRE-MRNA-SPLICING FACTOR 38B"/>
    <property type="match status" value="1"/>
</dbReference>
<sequence length="412" mass="47609">MPEKEYPLLTDEYVAGLMSQEASDCSTKYSALGLDAYKSNKRPQNQPKPNTRFLNNIMRDTNSHNRALLAKESAESQARLRELEQAEQEKKREQERAQRRTRPGPADTRKRILGDIAAFIDPASRSGPRSTKRRRDGEDEAGAEERRDRHKARDRSPRRSSGRSVRDAESSKRSSRDKNKDLFDDASGTTPQSDGRLRANKSREEHESDSRRRKYRDRDDEKPERHHHRRSRHERDRQRHHQRRSRSRSRDKHGRSPPARSSRRRESSVKSDSDPVDDLIGPAPPQKEAHVRSRGRGAHATSSGIDDRFAADYDPALDIGPEPTLDTNGEDWESTVEAYRDRQKWRKQGAERLRGAGFTEDQIKKWETGDKHDETDVQWTKHGAVREWDRGKVVDTEGDTFLKAEWGRLKGT</sequence>
<reference evidence="3" key="1">
    <citation type="submission" date="2016-02" db="EMBL/GenBank/DDBJ databases">
        <title>Draft genome sequence of Microdochium bolleyi, a fungal endophyte of beachgrass.</title>
        <authorList>
            <consortium name="DOE Joint Genome Institute"/>
            <person name="David A.S."/>
            <person name="May G."/>
            <person name="Haridas S."/>
            <person name="Lim J."/>
            <person name="Wang M."/>
            <person name="Labutti K."/>
            <person name="Lipzen A."/>
            <person name="Barry K."/>
            <person name="Grigoriev I.V."/>
        </authorList>
    </citation>
    <scope>NUCLEOTIDE SEQUENCE [LARGE SCALE GENOMIC DNA]</scope>
    <source>
        <strain evidence="3">J235TASD1</strain>
    </source>
</reference>
<dbReference type="Proteomes" id="UP000070501">
    <property type="component" value="Unassembled WGS sequence"/>
</dbReference>
<dbReference type="EMBL" id="KQ964255">
    <property type="protein sequence ID" value="KXJ89527.1"/>
    <property type="molecule type" value="Genomic_DNA"/>
</dbReference>
<accession>A0A136IX90</accession>
<keyword evidence="3" id="KW-1185">Reference proteome</keyword>
<evidence type="ECO:0000313" key="3">
    <source>
        <dbReference type="Proteomes" id="UP000070501"/>
    </source>
</evidence>
<evidence type="ECO:0000313" key="2">
    <source>
        <dbReference type="EMBL" id="KXJ89527.1"/>
    </source>
</evidence>
<feature type="region of interest" description="Disordered" evidence="1">
    <location>
        <begin position="60"/>
        <end position="331"/>
    </location>
</feature>
<feature type="compositionally biased region" description="Basic residues" evidence="1">
    <location>
        <begin position="225"/>
        <end position="255"/>
    </location>
</feature>
<feature type="compositionally biased region" description="Basic residues" evidence="1">
    <location>
        <begin position="148"/>
        <end position="161"/>
    </location>
</feature>